<sequence length="461" mass="53242">MKTILFVLPSKMNIRDLVLIPGGVFDMLSKKKDIRLVVVIPRGQYKKFQSELMEREERGEAIFEVVDTTSPKRWYQKAFMFFVKYLVWTDTMQLLAREGVRADVPPAGGRQYLFWVKRLVYQIFGRIPFIKTVVVPRLFLVLFLESPYKNLFEKYHPDLLFISDVKPFWGLYLLAEAKRRGIRSVQMPGNWDHFKYYFPLQSDVLLTNNEPLAEEAYGYENYKRESVSVVGFPRFDFFLRSRETETREAFLKRYGFPENANVILFVSEGPYVLDDGDIVDMLLEKIEDGTFPDNTYILLRPYPPYPGQHGEGEKYGVFEGNPRVAFDTTNSWKAVDNLSNFVSLIAHADVVVETYSTVAIESLVFEKPVVNIGFDGRHTRKKEQSVTRFVHLSHFQHITKTGGVPTVTSEQELIDTVSAYLTDPSHNKEARARARERMCGPLDGASARRLAERIVTEAYAK</sequence>
<protein>
    <submittedName>
        <fullName evidence="1">Uncharacterized protein</fullName>
    </submittedName>
</protein>
<accession>A0A2M6WDW5</accession>
<comment type="caution">
    <text evidence="1">The sequence shown here is derived from an EMBL/GenBank/DDBJ whole genome shotgun (WGS) entry which is preliminary data.</text>
</comment>
<dbReference type="Proteomes" id="UP000228809">
    <property type="component" value="Unassembled WGS sequence"/>
</dbReference>
<reference evidence="2" key="1">
    <citation type="submission" date="2017-09" db="EMBL/GenBank/DDBJ databases">
        <title>Depth-based differentiation of microbial function through sediment-hosted aquifers and enrichment of novel symbionts in the deep terrestrial subsurface.</title>
        <authorList>
            <person name="Probst A.J."/>
            <person name="Ladd B."/>
            <person name="Jarett J.K."/>
            <person name="Geller-Mcgrath D.E."/>
            <person name="Sieber C.M.K."/>
            <person name="Emerson J.B."/>
            <person name="Anantharaman K."/>
            <person name="Thomas B.C."/>
            <person name="Malmstrom R."/>
            <person name="Stieglmeier M."/>
            <person name="Klingl A."/>
            <person name="Woyke T."/>
            <person name="Ryan C.M."/>
            <person name="Banfield J.F."/>
        </authorList>
    </citation>
    <scope>NUCLEOTIDE SEQUENCE [LARGE SCALE GENOMIC DNA]</scope>
</reference>
<dbReference type="InterPro" id="IPR043148">
    <property type="entry name" value="TagF_C"/>
</dbReference>
<evidence type="ECO:0000313" key="1">
    <source>
        <dbReference type="EMBL" id="PIT90966.1"/>
    </source>
</evidence>
<dbReference type="GO" id="GO:0047355">
    <property type="term" value="F:CDP-glycerol glycerophosphotransferase activity"/>
    <property type="evidence" value="ECO:0007669"/>
    <property type="project" value="InterPro"/>
</dbReference>
<dbReference type="AlphaFoldDB" id="A0A2M6WDW5"/>
<name>A0A2M6WDW5_9BACT</name>
<gene>
    <name evidence="1" type="ORF">COU17_03370</name>
</gene>
<proteinExistence type="predicted"/>
<dbReference type="Pfam" id="PF04464">
    <property type="entry name" value="Glyphos_transf"/>
    <property type="match status" value="1"/>
</dbReference>
<organism evidence="1 2">
    <name type="scientific">Candidatus Kaiserbacteria bacterium CG10_big_fil_rev_8_21_14_0_10_49_17</name>
    <dbReference type="NCBI Taxonomy" id="1974609"/>
    <lineage>
        <taxon>Bacteria</taxon>
        <taxon>Candidatus Kaiseribacteriota</taxon>
    </lineage>
</organism>
<dbReference type="GO" id="GO:0016020">
    <property type="term" value="C:membrane"/>
    <property type="evidence" value="ECO:0007669"/>
    <property type="project" value="InterPro"/>
</dbReference>
<dbReference type="EMBL" id="PFBJ01000018">
    <property type="protein sequence ID" value="PIT90966.1"/>
    <property type="molecule type" value="Genomic_DNA"/>
</dbReference>
<evidence type="ECO:0000313" key="2">
    <source>
        <dbReference type="Proteomes" id="UP000228809"/>
    </source>
</evidence>
<dbReference type="Gene3D" id="3.40.50.12580">
    <property type="match status" value="1"/>
</dbReference>
<dbReference type="InterPro" id="IPR007554">
    <property type="entry name" value="Glycerophosphate_synth"/>
</dbReference>
<dbReference type="SUPFAM" id="SSF53756">
    <property type="entry name" value="UDP-Glycosyltransferase/glycogen phosphorylase"/>
    <property type="match status" value="1"/>
</dbReference>